<dbReference type="Pfam" id="PF13711">
    <property type="entry name" value="DUF4160"/>
    <property type="match status" value="1"/>
</dbReference>
<keyword evidence="2" id="KW-1185">Reference proteome</keyword>
<sequence length="49" mass="5912">MPEISRFLGIVIYMYFNEYNPHHFHAEYNEYKASKIKGDASIFLENLRN</sequence>
<reference evidence="1 2" key="1">
    <citation type="submission" date="2016-10" db="EMBL/GenBank/DDBJ databases">
        <authorList>
            <person name="de Groot N.N."/>
        </authorList>
    </citation>
    <scope>NUCLEOTIDE SEQUENCE [LARGE SCALE GENOMIC DNA]</scope>
    <source>
        <strain evidence="1">MBHS1</strain>
    </source>
</reference>
<dbReference type="Proteomes" id="UP000236724">
    <property type="component" value="Unassembled WGS sequence"/>
</dbReference>
<accession>A0A1H6F9G7</accession>
<dbReference type="EMBL" id="FMSV02000368">
    <property type="protein sequence ID" value="SEH05645.1"/>
    <property type="molecule type" value="Genomic_DNA"/>
</dbReference>
<gene>
    <name evidence="1" type="ORF">MBHS_01500</name>
</gene>
<dbReference type="AlphaFoldDB" id="A0A1H6F9G7"/>
<organism evidence="1 2">
    <name type="scientific">Candidatus Venteria ishoeyi</name>
    <dbReference type="NCBI Taxonomy" id="1899563"/>
    <lineage>
        <taxon>Bacteria</taxon>
        <taxon>Pseudomonadati</taxon>
        <taxon>Pseudomonadota</taxon>
        <taxon>Gammaproteobacteria</taxon>
        <taxon>Thiotrichales</taxon>
        <taxon>Thiotrichaceae</taxon>
        <taxon>Venteria</taxon>
    </lineage>
</organism>
<evidence type="ECO:0008006" key="3">
    <source>
        <dbReference type="Google" id="ProtNLM"/>
    </source>
</evidence>
<proteinExistence type="predicted"/>
<dbReference type="RefSeq" id="WP_103919542.1">
    <property type="nucleotide sequence ID" value="NZ_FMSV02000368.1"/>
</dbReference>
<protein>
    <recommendedName>
        <fullName evidence="3">DUF4160 domain-containing protein</fullName>
    </recommendedName>
</protein>
<dbReference type="OrthoDB" id="122670at2"/>
<evidence type="ECO:0000313" key="2">
    <source>
        <dbReference type="Proteomes" id="UP000236724"/>
    </source>
</evidence>
<name>A0A1H6F9G7_9GAMM</name>
<evidence type="ECO:0000313" key="1">
    <source>
        <dbReference type="EMBL" id="SEH05645.1"/>
    </source>
</evidence>
<dbReference type="InterPro" id="IPR025427">
    <property type="entry name" value="DUF4160"/>
</dbReference>